<feature type="domain" description="Thioesterase" evidence="3">
    <location>
        <begin position="64"/>
        <end position="143"/>
    </location>
</feature>
<evidence type="ECO:0000313" key="5">
    <source>
        <dbReference type="Proteomes" id="UP000077315"/>
    </source>
</evidence>
<dbReference type="GeneID" id="29000224"/>
<name>A0A162PIL9_PHYB8</name>
<dbReference type="STRING" id="763407.A0A162PIL9"/>
<sequence>MHILPEIAEKYKALAEIANAVIQSKGEDICWDNTINENLTVIGVDTNRVVWEFKVQRSHCNLLGSLHGGCVATIIDVCSSFSLLTFDGKEKWKYVGVSTDLAISYMRGISAGGLARIECNIQRVGKNMANIHTSIYDEKNNLCYTGSHTKFCIDSKM</sequence>
<evidence type="ECO:0000259" key="3">
    <source>
        <dbReference type="Pfam" id="PF03061"/>
    </source>
</evidence>
<proteinExistence type="inferred from homology"/>
<dbReference type="InParanoid" id="A0A162PIL9"/>
<evidence type="ECO:0000313" key="4">
    <source>
        <dbReference type="EMBL" id="OAD73207.1"/>
    </source>
</evidence>
<keyword evidence="5" id="KW-1185">Reference proteome</keyword>
<dbReference type="VEuPathDB" id="FungiDB:PHYBLDRAFT_187028"/>
<gene>
    <name evidence="4" type="ORF">PHYBLDRAFT_187028</name>
</gene>
<evidence type="ECO:0000256" key="2">
    <source>
        <dbReference type="ARBA" id="ARBA00022801"/>
    </source>
</evidence>
<dbReference type="SUPFAM" id="SSF54637">
    <property type="entry name" value="Thioesterase/thiol ester dehydrase-isomerase"/>
    <property type="match status" value="1"/>
</dbReference>
<reference evidence="5" key="1">
    <citation type="submission" date="2015-06" db="EMBL/GenBank/DDBJ databases">
        <title>Expansion of signal transduction pathways in fungi by whole-genome duplication.</title>
        <authorList>
            <consortium name="DOE Joint Genome Institute"/>
            <person name="Corrochano L.M."/>
            <person name="Kuo A."/>
            <person name="Marcet-Houben M."/>
            <person name="Polaino S."/>
            <person name="Salamov A."/>
            <person name="Villalobos J.M."/>
            <person name="Alvarez M.I."/>
            <person name="Avalos J."/>
            <person name="Benito E.P."/>
            <person name="Benoit I."/>
            <person name="Burger G."/>
            <person name="Camino L.P."/>
            <person name="Canovas D."/>
            <person name="Cerda-Olmedo E."/>
            <person name="Cheng J.-F."/>
            <person name="Dominguez A."/>
            <person name="Elias M."/>
            <person name="Eslava A.P."/>
            <person name="Glaser F."/>
            <person name="Grimwood J."/>
            <person name="Gutierrez G."/>
            <person name="Heitman J."/>
            <person name="Henrissat B."/>
            <person name="Iturriaga E.A."/>
            <person name="Lang B.F."/>
            <person name="Lavin J.L."/>
            <person name="Lee S."/>
            <person name="Li W."/>
            <person name="Lindquist E."/>
            <person name="Lopez-Garcia S."/>
            <person name="Luque E.M."/>
            <person name="Marcos A.T."/>
            <person name="Martin J."/>
            <person name="McCluskey K."/>
            <person name="Medina H.R."/>
            <person name="Miralles-Duran A."/>
            <person name="Miyazaki A."/>
            <person name="Munoz-Torres E."/>
            <person name="Oguiza J.A."/>
            <person name="Ohm R."/>
            <person name="Olmedo M."/>
            <person name="Orejas M."/>
            <person name="Ortiz-Castellanos L."/>
            <person name="Pisabarro A.G."/>
            <person name="Rodriguez-Romero J."/>
            <person name="Ruiz-Herrera J."/>
            <person name="Ruiz-Vazquez R."/>
            <person name="Sanz C."/>
            <person name="Schackwitz W."/>
            <person name="Schmutz J."/>
            <person name="Shahriari M."/>
            <person name="Shelest E."/>
            <person name="Silva-Franco F."/>
            <person name="Soanes D."/>
            <person name="Syed K."/>
            <person name="Tagua V.G."/>
            <person name="Talbot N.J."/>
            <person name="Thon M."/>
            <person name="De vries R.P."/>
            <person name="Wiebenga A."/>
            <person name="Yadav J.S."/>
            <person name="Braun E.L."/>
            <person name="Baker S."/>
            <person name="Garre V."/>
            <person name="Horwitz B."/>
            <person name="Torres-Martinez S."/>
            <person name="Idnurm A."/>
            <person name="Herrera-Estrella A."/>
            <person name="Gabaldon T."/>
            <person name="Grigoriev I.V."/>
        </authorList>
    </citation>
    <scope>NUCLEOTIDE SEQUENCE [LARGE SCALE GENOMIC DNA]</scope>
    <source>
        <strain evidence="5">NRRL 1555(-)</strain>
    </source>
</reference>
<organism evidence="4 5">
    <name type="scientific">Phycomyces blakesleeanus (strain ATCC 8743b / DSM 1359 / FGSC 10004 / NBRC 33097 / NRRL 1555)</name>
    <dbReference type="NCBI Taxonomy" id="763407"/>
    <lineage>
        <taxon>Eukaryota</taxon>
        <taxon>Fungi</taxon>
        <taxon>Fungi incertae sedis</taxon>
        <taxon>Mucoromycota</taxon>
        <taxon>Mucoromycotina</taxon>
        <taxon>Mucoromycetes</taxon>
        <taxon>Mucorales</taxon>
        <taxon>Phycomycetaceae</taxon>
        <taxon>Phycomyces</taxon>
    </lineage>
</organism>
<dbReference type="OrthoDB" id="46529at2759"/>
<dbReference type="Pfam" id="PF03061">
    <property type="entry name" value="4HBT"/>
    <property type="match status" value="1"/>
</dbReference>
<dbReference type="NCBIfam" id="TIGR00369">
    <property type="entry name" value="unchar_dom_1"/>
    <property type="match status" value="1"/>
</dbReference>
<dbReference type="Gene3D" id="3.10.129.10">
    <property type="entry name" value="Hotdog Thioesterase"/>
    <property type="match status" value="1"/>
</dbReference>
<dbReference type="InterPro" id="IPR029069">
    <property type="entry name" value="HotDog_dom_sf"/>
</dbReference>
<dbReference type="InterPro" id="IPR006683">
    <property type="entry name" value="Thioestr_dom"/>
</dbReference>
<dbReference type="CDD" id="cd03443">
    <property type="entry name" value="PaaI_thioesterase"/>
    <property type="match status" value="1"/>
</dbReference>
<dbReference type="InterPro" id="IPR003736">
    <property type="entry name" value="PAAI_dom"/>
</dbReference>
<dbReference type="Proteomes" id="UP000077315">
    <property type="component" value="Unassembled WGS sequence"/>
</dbReference>
<dbReference type="AlphaFoldDB" id="A0A162PIL9"/>
<dbReference type="InterPro" id="IPR039298">
    <property type="entry name" value="ACOT13"/>
</dbReference>
<accession>A0A162PIL9</accession>
<dbReference type="PANTHER" id="PTHR21660:SF1">
    <property type="entry name" value="ACYL-COENZYME A THIOESTERASE 13"/>
    <property type="match status" value="1"/>
</dbReference>
<keyword evidence="2" id="KW-0378">Hydrolase</keyword>
<protein>
    <recommendedName>
        <fullName evidence="3">Thioesterase domain-containing protein</fullName>
    </recommendedName>
</protein>
<dbReference type="PANTHER" id="PTHR21660">
    <property type="entry name" value="THIOESTERASE SUPERFAMILY MEMBER-RELATED"/>
    <property type="match status" value="1"/>
</dbReference>
<dbReference type="GO" id="GO:0047617">
    <property type="term" value="F:fatty acyl-CoA hydrolase activity"/>
    <property type="evidence" value="ECO:0007669"/>
    <property type="project" value="InterPro"/>
</dbReference>
<evidence type="ECO:0000256" key="1">
    <source>
        <dbReference type="ARBA" id="ARBA00008324"/>
    </source>
</evidence>
<dbReference type="EMBL" id="KV440981">
    <property type="protein sequence ID" value="OAD73207.1"/>
    <property type="molecule type" value="Genomic_DNA"/>
</dbReference>
<comment type="similarity">
    <text evidence="1">Belongs to the thioesterase PaaI family.</text>
</comment>
<dbReference type="RefSeq" id="XP_018291247.1">
    <property type="nucleotide sequence ID" value="XM_018439318.1"/>
</dbReference>